<name>A0A059FGG9_9PROT</name>
<reference evidence="2 3" key="1">
    <citation type="journal article" date="2014" name="Antonie Van Leeuwenhoek">
        <title>Hyphomonas beringensis sp. nov. and Hyphomonas chukchiensis sp. nov., isolated from surface seawater of the Bering Sea and Chukchi Sea.</title>
        <authorList>
            <person name="Li C."/>
            <person name="Lai Q."/>
            <person name="Li G."/>
            <person name="Dong C."/>
            <person name="Wang J."/>
            <person name="Liao Y."/>
            <person name="Shao Z."/>
        </authorList>
    </citation>
    <scope>NUCLEOTIDE SEQUENCE [LARGE SCALE GENOMIC DNA]</scope>
    <source>
        <strain evidence="2 3">VP2</strain>
    </source>
</reference>
<dbReference type="AlphaFoldDB" id="A0A059FGG9"/>
<keyword evidence="1" id="KW-0812">Transmembrane</keyword>
<sequence length="98" mass="10792">MTYNSNSGGNAHEGNGTYLAKAISSLILFFCLPGIWNFSIWLYWVALSSSIPDAEYLALPICGLCLTTGYFGLTVLMTFGVRLIGLLILDRDNIDTEY</sequence>
<keyword evidence="1" id="KW-1133">Transmembrane helix</keyword>
<comment type="caution">
    <text evidence="2">The sequence shown here is derived from an EMBL/GenBank/DDBJ whole genome shotgun (WGS) entry which is preliminary data.</text>
</comment>
<feature type="transmembrane region" description="Helical" evidence="1">
    <location>
        <begin position="56"/>
        <end position="81"/>
    </location>
</feature>
<evidence type="ECO:0000313" key="3">
    <source>
        <dbReference type="Proteomes" id="UP000024816"/>
    </source>
</evidence>
<dbReference type="STRING" id="1280952.HJA_05742"/>
<protein>
    <submittedName>
        <fullName evidence="2">Uncharacterized protein</fullName>
    </submittedName>
</protein>
<feature type="transmembrane region" description="Helical" evidence="1">
    <location>
        <begin position="26"/>
        <end position="44"/>
    </location>
</feature>
<keyword evidence="3" id="KW-1185">Reference proteome</keyword>
<dbReference type="Proteomes" id="UP000024816">
    <property type="component" value="Unassembled WGS sequence"/>
</dbReference>
<accession>A0A059FGG9</accession>
<organism evidence="2 3">
    <name type="scientific">Hyphomonas jannaschiana VP2</name>
    <dbReference type="NCBI Taxonomy" id="1280952"/>
    <lineage>
        <taxon>Bacteria</taxon>
        <taxon>Pseudomonadati</taxon>
        <taxon>Pseudomonadota</taxon>
        <taxon>Alphaproteobacteria</taxon>
        <taxon>Hyphomonadales</taxon>
        <taxon>Hyphomonadaceae</taxon>
        <taxon>Hyphomonas</taxon>
    </lineage>
</organism>
<evidence type="ECO:0000256" key="1">
    <source>
        <dbReference type="SAM" id="Phobius"/>
    </source>
</evidence>
<proteinExistence type="predicted"/>
<dbReference type="EMBL" id="ARYJ01000003">
    <property type="protein sequence ID" value="KCZ89729.1"/>
    <property type="molecule type" value="Genomic_DNA"/>
</dbReference>
<evidence type="ECO:0000313" key="2">
    <source>
        <dbReference type="EMBL" id="KCZ89729.1"/>
    </source>
</evidence>
<gene>
    <name evidence="2" type="ORF">HJA_05742</name>
</gene>
<dbReference type="PATRIC" id="fig|1280952.3.peg.1141"/>
<dbReference type="RefSeq" id="WP_035579394.1">
    <property type="nucleotide sequence ID" value="NZ_ARYJ01000003.1"/>
</dbReference>
<keyword evidence="1" id="KW-0472">Membrane</keyword>